<proteinExistence type="predicted"/>
<evidence type="ECO:0000313" key="3">
    <source>
        <dbReference type="Proteomes" id="UP000298438"/>
    </source>
</evidence>
<dbReference type="PRINTS" id="PR00313">
    <property type="entry name" value="CABNDNGRPT"/>
</dbReference>
<dbReference type="Proteomes" id="UP000298438">
    <property type="component" value="Unassembled WGS sequence"/>
</dbReference>
<dbReference type="Pfam" id="PF13946">
    <property type="entry name" value="DUF4214"/>
    <property type="match status" value="1"/>
</dbReference>
<keyword evidence="3" id="KW-1185">Reference proteome</keyword>
<dbReference type="AlphaFoldDB" id="A0A4Y9STW2"/>
<dbReference type="Gene3D" id="2.160.20.160">
    <property type="match status" value="1"/>
</dbReference>
<evidence type="ECO:0000259" key="1">
    <source>
        <dbReference type="Pfam" id="PF13946"/>
    </source>
</evidence>
<protein>
    <submittedName>
        <fullName evidence="2">DUF4214 domain-containing protein</fullName>
    </submittedName>
</protein>
<dbReference type="EMBL" id="SPVF01000006">
    <property type="protein sequence ID" value="TFW30242.1"/>
    <property type="molecule type" value="Genomic_DNA"/>
</dbReference>
<feature type="domain" description="DUF4214" evidence="1">
    <location>
        <begin position="67"/>
        <end position="127"/>
    </location>
</feature>
<sequence length="912" mass="90025">MAAADYTALVQELYISYFGRPADPRGLENFSKALDAIHAPTDIDALVTALASPAGQNTAVKTLINTSFSNSDEAKALYNNADNLAFVGQIYKNVLNRVGDADGLIYWANKLDNHELSRENAAIAIMQGALANDTAQGLKDAALVNAKVAIATNFTTGIDTGEELLAYSGNAAAATARDMLGKVTSTTDATAFQATVDATLQGLVNSANPGQTYNLTQGLDTITGTSANDKINAFAFNATTGADTTTLNSVDTIDGGAGTDTLFIEVKGAAAFNANLVGKVSNVENIIIDNTGNTGAAPAVDASKFEGATNVTQVTKAGAVTNLGSTTTATFQGTAQALSVASASGTANVALDAVAETSTLGVTAETLNLSGTVDDTNGNGAVPALATTMTIGKDKQTVTVNSGVDAAVTLVENGGSTKHVTTFDASASSGSITFAGDVNASTIKGGSGDDDLTLHTTTNKTNGINAVVSGGAGDDSITVTTTGDGTTNVDGGAGDDTVTVTTRGTGKLTVNLGDGTDTFTSAVAVNADDVIDAGAGSDTLALTLVGASNIGAFAGFDLFDVAGLAKTLDVDILATKNTVTEFVGSDILAGNSTLTNIGANVGFRATGDMGTASTLTLTQKSAGALTVTMDADQGAEAAGDDVASAKVVATNATSLSAVFDTSYANKAGSKTGETAATDNVTTLNLTGSAATTLSVTSGGTNSQNVLVYDAATKATAITVTGAQHLDLTVNNVGTKLTSIDASASTGGLSVSTASVSDTGTIKLGSGVDTVTVAASSAGSTGFESVANFEKAAAAAVGSDATAKAAAQADADTLFFAATRGVADAGDFTAGGVTGSVNAKGVLVFSGAGPADLAAALAVADAAANGAGEVVAFEYLGNTFVFDGDSNAVVKLVGVTGVTQLGETTGGDHFFVV</sequence>
<comment type="caution">
    <text evidence="2">The sequence shown here is derived from an EMBL/GenBank/DDBJ whole genome shotgun (WGS) entry which is preliminary data.</text>
</comment>
<name>A0A4Y9STW2_9BURK</name>
<accession>A0A4Y9STW2</accession>
<dbReference type="InterPro" id="IPR025282">
    <property type="entry name" value="DUF4214"/>
</dbReference>
<dbReference type="OrthoDB" id="480426at2"/>
<dbReference type="RefSeq" id="WP_135205251.1">
    <property type="nucleotide sequence ID" value="NZ_SPVF01000006.1"/>
</dbReference>
<organism evidence="2 3">
    <name type="scientific">Zemynaea arenosa</name>
    <dbReference type="NCBI Taxonomy" id="2561931"/>
    <lineage>
        <taxon>Bacteria</taxon>
        <taxon>Pseudomonadati</taxon>
        <taxon>Pseudomonadota</taxon>
        <taxon>Betaproteobacteria</taxon>
        <taxon>Burkholderiales</taxon>
        <taxon>Oxalobacteraceae</taxon>
        <taxon>Telluria group</taxon>
        <taxon>Zemynaea</taxon>
    </lineage>
</organism>
<evidence type="ECO:0000313" key="2">
    <source>
        <dbReference type="EMBL" id="TFW30242.1"/>
    </source>
</evidence>
<reference evidence="2 3" key="1">
    <citation type="submission" date="2019-03" db="EMBL/GenBank/DDBJ databases">
        <title>Draft Genome Sequence of Massilia arenosa sp. nov., a Novel Massilia Species Isolated from a Sandy-loam Maize Soil.</title>
        <authorList>
            <person name="Raths R."/>
            <person name="Peta V."/>
            <person name="Bucking H."/>
        </authorList>
    </citation>
    <scope>NUCLEOTIDE SEQUENCE [LARGE SCALE GENOMIC DNA]</scope>
    <source>
        <strain evidence="2 3">MC02</strain>
    </source>
</reference>
<gene>
    <name evidence="2" type="ORF">E4L96_00330</name>
</gene>